<keyword evidence="8 10" id="KW-0275">Fatty acid biosynthesis</keyword>
<evidence type="ECO:0000256" key="5">
    <source>
        <dbReference type="ARBA" id="ARBA00022832"/>
    </source>
</evidence>
<evidence type="ECO:0000256" key="2">
    <source>
        <dbReference type="ARBA" id="ARBA00022516"/>
    </source>
</evidence>
<keyword evidence="3 10" id="KW-0808">Transferase</keyword>
<dbReference type="NCBIfam" id="NF004344">
    <property type="entry name" value="PRK05724.1"/>
    <property type="match status" value="1"/>
</dbReference>
<dbReference type="PATRIC" id="fig|1410657.5.peg.610"/>
<sequence length="315" mass="35468">MSLKEKEKKIKELEEKLQRIKNDPDLIDAVEGKRIEDTITRYKEHTYSSLSAYDRVYLARKSERPHIKEYIANLFDDFIEMHGDRFFKDDQAIVGGIGYFNHLPVTVIGHQKGRNLDDNMKCQFGMASPDGYRKAMRLIKQAEKFNRPIITFVDTPGAYPGIEAEENGIGEAIGQSLMLLSDVTVPVIVFVVGEGGSGGALAISIGDHIAMLENAVYSVLSPEGFASILWKDTKGERVGEACEVMKMTAKDLYEAHIIDEIIPEALGGVHKDPALTYRKIRQVITEQLDALVRVSKKDLLNRRYAKFRKIGDYRG</sequence>
<reference evidence="12 13" key="1">
    <citation type="journal article" date="2015" name="Genome Announc.">
        <title>Expanding the biotechnology potential of lactobacilli through comparative genomics of 213 strains and associated genera.</title>
        <authorList>
            <person name="Sun Z."/>
            <person name="Harris H.M."/>
            <person name="McCann A."/>
            <person name="Guo C."/>
            <person name="Argimon S."/>
            <person name="Zhang W."/>
            <person name="Yang X."/>
            <person name="Jeffery I.B."/>
            <person name="Cooney J.C."/>
            <person name="Kagawa T.F."/>
            <person name="Liu W."/>
            <person name="Song Y."/>
            <person name="Salvetti E."/>
            <person name="Wrobel A."/>
            <person name="Rasinkangas P."/>
            <person name="Parkhill J."/>
            <person name="Rea M.C."/>
            <person name="O'Sullivan O."/>
            <person name="Ritari J."/>
            <person name="Douillard F.P."/>
            <person name="Paul Ross R."/>
            <person name="Yang R."/>
            <person name="Briner A.E."/>
            <person name="Felis G.E."/>
            <person name="de Vos W.M."/>
            <person name="Barrangou R."/>
            <person name="Klaenhammer T.R."/>
            <person name="Caufield P.W."/>
            <person name="Cui Y."/>
            <person name="Zhang H."/>
            <person name="O'Toole P.W."/>
        </authorList>
    </citation>
    <scope>NUCLEOTIDE SEQUENCE [LARGE SCALE GENOMIC DNA]</scope>
    <source>
        <strain evidence="12 13">DSM 20405</strain>
    </source>
</reference>
<name>A0A0R2HIX4_9FIRM</name>
<dbReference type="Pfam" id="PF03255">
    <property type="entry name" value="ACCA"/>
    <property type="match status" value="1"/>
</dbReference>
<comment type="subcellular location">
    <subcellularLocation>
        <location evidence="10">Cytoplasm</location>
    </subcellularLocation>
</comment>
<dbReference type="NCBIfam" id="TIGR00513">
    <property type="entry name" value="accA"/>
    <property type="match status" value="1"/>
</dbReference>
<dbReference type="NCBIfam" id="NF041504">
    <property type="entry name" value="AccA_sub"/>
    <property type="match status" value="1"/>
</dbReference>
<dbReference type="PANTHER" id="PTHR42853">
    <property type="entry name" value="ACETYL-COENZYME A CARBOXYLASE CARBOXYL TRANSFERASE SUBUNIT ALPHA"/>
    <property type="match status" value="1"/>
</dbReference>
<dbReference type="HAMAP" id="MF_00823">
    <property type="entry name" value="AcetylCoA_CT_alpha"/>
    <property type="match status" value="1"/>
</dbReference>
<dbReference type="GO" id="GO:0006633">
    <property type="term" value="P:fatty acid biosynthetic process"/>
    <property type="evidence" value="ECO:0007669"/>
    <property type="project" value="UniProtKB-KW"/>
</dbReference>
<organism evidence="12 13">
    <name type="scientific">Kandleria vitulina DSM 20405</name>
    <dbReference type="NCBI Taxonomy" id="1410657"/>
    <lineage>
        <taxon>Bacteria</taxon>
        <taxon>Bacillati</taxon>
        <taxon>Bacillota</taxon>
        <taxon>Erysipelotrichia</taxon>
        <taxon>Erysipelotrichales</taxon>
        <taxon>Coprobacillaceae</taxon>
        <taxon>Kandleria</taxon>
    </lineage>
</organism>
<dbReference type="GO" id="GO:0005524">
    <property type="term" value="F:ATP binding"/>
    <property type="evidence" value="ECO:0007669"/>
    <property type="project" value="UniProtKB-KW"/>
</dbReference>
<dbReference type="PANTHER" id="PTHR42853:SF3">
    <property type="entry name" value="ACETYL-COENZYME A CARBOXYLASE CARBOXYL TRANSFERASE SUBUNIT ALPHA, CHLOROPLASTIC"/>
    <property type="match status" value="1"/>
</dbReference>
<dbReference type="InterPro" id="IPR001095">
    <property type="entry name" value="Acetyl_CoA_COase_a_su"/>
</dbReference>
<protein>
    <recommendedName>
        <fullName evidence="10">Acetyl-coenzyme A carboxylase carboxyl transferase subunit alpha</fullName>
        <shortName evidence="10">ACCase subunit alpha</shortName>
        <shortName evidence="10">Acetyl-CoA carboxylase carboxyltransferase subunit alpha</shortName>
        <ecNumber evidence="10">2.1.3.15</ecNumber>
    </recommendedName>
</protein>
<evidence type="ECO:0000256" key="8">
    <source>
        <dbReference type="ARBA" id="ARBA00023160"/>
    </source>
</evidence>
<evidence type="ECO:0000256" key="3">
    <source>
        <dbReference type="ARBA" id="ARBA00022679"/>
    </source>
</evidence>
<dbReference type="UniPathway" id="UPA00655">
    <property type="reaction ID" value="UER00711"/>
</dbReference>
<dbReference type="EMBL" id="JQBL01000018">
    <property type="protein sequence ID" value="KRN49884.1"/>
    <property type="molecule type" value="Genomic_DNA"/>
</dbReference>
<dbReference type="Proteomes" id="UP000051841">
    <property type="component" value="Unassembled WGS sequence"/>
</dbReference>
<evidence type="ECO:0000256" key="10">
    <source>
        <dbReference type="HAMAP-Rule" id="MF_00823"/>
    </source>
</evidence>
<dbReference type="PRINTS" id="PR01069">
    <property type="entry name" value="ACCCTRFRASEA"/>
</dbReference>
<comment type="caution">
    <text evidence="12">The sequence shown here is derived from an EMBL/GenBank/DDBJ whole genome shotgun (WGS) entry which is preliminary data.</text>
</comment>
<accession>A0A0R2HIX4</accession>
<keyword evidence="7 10" id="KW-0443">Lipid metabolism</keyword>
<feature type="domain" description="CoA carboxyltransferase C-terminal" evidence="11">
    <location>
        <begin position="34"/>
        <end position="290"/>
    </location>
</feature>
<dbReference type="EC" id="2.1.3.15" evidence="10"/>
<comment type="function">
    <text evidence="10">Component of the acetyl coenzyme A carboxylase (ACC) complex. First, biotin carboxylase catalyzes the carboxylation of biotin on its carrier protein (BCCP) and then the CO(2) group is transferred by the carboxyltransferase to acetyl-CoA to form malonyl-CoA.</text>
</comment>
<comment type="catalytic activity">
    <reaction evidence="9 10">
        <text>N(6)-carboxybiotinyl-L-lysyl-[protein] + acetyl-CoA = N(6)-biotinyl-L-lysyl-[protein] + malonyl-CoA</text>
        <dbReference type="Rhea" id="RHEA:54728"/>
        <dbReference type="Rhea" id="RHEA-COMP:10505"/>
        <dbReference type="Rhea" id="RHEA-COMP:10506"/>
        <dbReference type="ChEBI" id="CHEBI:57288"/>
        <dbReference type="ChEBI" id="CHEBI:57384"/>
        <dbReference type="ChEBI" id="CHEBI:83144"/>
        <dbReference type="ChEBI" id="CHEBI:83145"/>
        <dbReference type="EC" id="2.1.3.15"/>
    </reaction>
</comment>
<dbReference type="InterPro" id="IPR011763">
    <property type="entry name" value="COA_CT_C"/>
</dbReference>
<gene>
    <name evidence="10" type="primary">accA</name>
    <name evidence="12" type="ORF">IV49_GL000585</name>
</gene>
<keyword evidence="10" id="KW-0963">Cytoplasm</keyword>
<keyword evidence="6 10" id="KW-0067">ATP-binding</keyword>
<proteinExistence type="inferred from homology"/>
<evidence type="ECO:0000256" key="6">
    <source>
        <dbReference type="ARBA" id="ARBA00022840"/>
    </source>
</evidence>
<comment type="similarity">
    <text evidence="10">Belongs to the AccA family.</text>
</comment>
<evidence type="ECO:0000256" key="9">
    <source>
        <dbReference type="ARBA" id="ARBA00049152"/>
    </source>
</evidence>
<evidence type="ECO:0000256" key="7">
    <source>
        <dbReference type="ARBA" id="ARBA00023098"/>
    </source>
</evidence>
<comment type="pathway">
    <text evidence="1 10">Lipid metabolism; malonyl-CoA biosynthesis; malonyl-CoA from acetyl-CoA: step 1/1.</text>
</comment>
<evidence type="ECO:0000259" key="11">
    <source>
        <dbReference type="PROSITE" id="PS50989"/>
    </source>
</evidence>
<dbReference type="InterPro" id="IPR029045">
    <property type="entry name" value="ClpP/crotonase-like_dom_sf"/>
</dbReference>
<keyword evidence="13" id="KW-1185">Reference proteome</keyword>
<keyword evidence="5 10" id="KW-0276">Fatty acid metabolism</keyword>
<dbReference type="RefSeq" id="WP_029071635.1">
    <property type="nucleotide sequence ID" value="NZ_JNKN01000022.1"/>
</dbReference>
<dbReference type="AlphaFoldDB" id="A0A0R2HIX4"/>
<dbReference type="GO" id="GO:0016743">
    <property type="term" value="F:carboxyl- or carbamoyltransferase activity"/>
    <property type="evidence" value="ECO:0007669"/>
    <property type="project" value="UniProtKB-UniRule"/>
</dbReference>
<comment type="subunit">
    <text evidence="10">Acetyl-CoA carboxylase is a heterohexamer composed of biotin carboxyl carrier protein (AccB), biotin carboxylase (AccC) and two subunits each of ACCase subunit alpha (AccA) and ACCase subunit beta (AccD).</text>
</comment>
<dbReference type="PROSITE" id="PS50989">
    <property type="entry name" value="COA_CT_CTER"/>
    <property type="match status" value="1"/>
</dbReference>
<evidence type="ECO:0000256" key="1">
    <source>
        <dbReference type="ARBA" id="ARBA00004956"/>
    </source>
</evidence>
<dbReference type="GO" id="GO:0009317">
    <property type="term" value="C:acetyl-CoA carboxylase complex"/>
    <property type="evidence" value="ECO:0007669"/>
    <property type="project" value="InterPro"/>
</dbReference>
<dbReference type="SUPFAM" id="SSF52096">
    <property type="entry name" value="ClpP/crotonase"/>
    <property type="match status" value="1"/>
</dbReference>
<dbReference type="GO" id="GO:0003989">
    <property type="term" value="F:acetyl-CoA carboxylase activity"/>
    <property type="evidence" value="ECO:0007669"/>
    <property type="project" value="InterPro"/>
</dbReference>
<dbReference type="GO" id="GO:2001295">
    <property type="term" value="P:malonyl-CoA biosynthetic process"/>
    <property type="evidence" value="ECO:0007669"/>
    <property type="project" value="UniProtKB-UniRule"/>
</dbReference>
<evidence type="ECO:0000256" key="4">
    <source>
        <dbReference type="ARBA" id="ARBA00022741"/>
    </source>
</evidence>
<keyword evidence="4 10" id="KW-0547">Nucleotide-binding</keyword>
<evidence type="ECO:0000313" key="12">
    <source>
        <dbReference type="EMBL" id="KRN49884.1"/>
    </source>
</evidence>
<evidence type="ECO:0000313" key="13">
    <source>
        <dbReference type="Proteomes" id="UP000051841"/>
    </source>
</evidence>
<keyword evidence="2 10" id="KW-0444">Lipid biosynthesis</keyword>
<dbReference type="Gene3D" id="3.90.226.10">
    <property type="entry name" value="2-enoyl-CoA Hydratase, Chain A, domain 1"/>
    <property type="match status" value="1"/>
</dbReference>